<keyword evidence="11" id="KW-1185">Reference proteome</keyword>
<proteinExistence type="inferred from homology"/>
<evidence type="ECO:0000256" key="8">
    <source>
        <dbReference type="SAM" id="Phobius"/>
    </source>
</evidence>
<accession>A0A835CNS1</accession>
<feature type="transmembrane region" description="Helical" evidence="8">
    <location>
        <begin position="315"/>
        <end position="336"/>
    </location>
</feature>
<dbReference type="CDD" id="cd17328">
    <property type="entry name" value="MFS_spinster_like"/>
    <property type="match status" value="1"/>
</dbReference>
<evidence type="ECO:0000256" key="3">
    <source>
        <dbReference type="ARBA" id="ARBA00022692"/>
    </source>
</evidence>
<evidence type="ECO:0000256" key="2">
    <source>
        <dbReference type="ARBA" id="ARBA00022448"/>
    </source>
</evidence>
<comment type="similarity">
    <text evidence="6">Belongs to the major facilitator superfamily. Spinster (TC 2.A.1.49) family.</text>
</comment>
<evidence type="ECO:0000256" key="7">
    <source>
        <dbReference type="SAM" id="MobiDB-lite"/>
    </source>
</evidence>
<dbReference type="GO" id="GO:0022857">
    <property type="term" value="F:transmembrane transporter activity"/>
    <property type="evidence" value="ECO:0007669"/>
    <property type="project" value="InterPro"/>
</dbReference>
<feature type="transmembrane region" description="Helical" evidence="8">
    <location>
        <begin position="119"/>
        <end position="137"/>
    </location>
</feature>
<dbReference type="PANTHER" id="PTHR23505:SF79">
    <property type="entry name" value="PROTEIN SPINSTER"/>
    <property type="match status" value="1"/>
</dbReference>
<dbReference type="EMBL" id="JACMRX010000006">
    <property type="protein sequence ID" value="KAF7987365.1"/>
    <property type="molecule type" value="Genomic_DNA"/>
</dbReference>
<keyword evidence="2" id="KW-0813">Transport</keyword>
<dbReference type="AlphaFoldDB" id="A0A835CNS1"/>
<feature type="transmembrane region" description="Helical" evidence="8">
    <location>
        <begin position="415"/>
        <end position="437"/>
    </location>
</feature>
<feature type="transmembrane region" description="Helical" evidence="8">
    <location>
        <begin position="348"/>
        <end position="367"/>
    </location>
</feature>
<dbReference type="GO" id="GO:0016020">
    <property type="term" value="C:membrane"/>
    <property type="evidence" value="ECO:0007669"/>
    <property type="project" value="UniProtKB-SubCell"/>
</dbReference>
<feature type="transmembrane region" description="Helical" evidence="8">
    <location>
        <begin position="52"/>
        <end position="72"/>
    </location>
</feature>
<protein>
    <recommendedName>
        <fullName evidence="9">Major facilitator superfamily (MFS) profile domain-containing protein</fullName>
    </recommendedName>
</protein>
<evidence type="ECO:0000259" key="9">
    <source>
        <dbReference type="PROSITE" id="PS50850"/>
    </source>
</evidence>
<organism evidence="10 11">
    <name type="scientific">Aphidius gifuensis</name>
    <name type="common">Parasitoid wasp</name>
    <dbReference type="NCBI Taxonomy" id="684658"/>
    <lineage>
        <taxon>Eukaryota</taxon>
        <taxon>Metazoa</taxon>
        <taxon>Ecdysozoa</taxon>
        <taxon>Arthropoda</taxon>
        <taxon>Hexapoda</taxon>
        <taxon>Insecta</taxon>
        <taxon>Pterygota</taxon>
        <taxon>Neoptera</taxon>
        <taxon>Endopterygota</taxon>
        <taxon>Hymenoptera</taxon>
        <taxon>Apocrita</taxon>
        <taxon>Ichneumonoidea</taxon>
        <taxon>Braconidae</taxon>
        <taxon>Aphidiinae</taxon>
        <taxon>Aphidius</taxon>
    </lineage>
</organism>
<evidence type="ECO:0000256" key="6">
    <source>
        <dbReference type="ARBA" id="ARBA00024338"/>
    </source>
</evidence>
<gene>
    <name evidence="10" type="ORF">HCN44_003127</name>
</gene>
<feature type="transmembrane region" description="Helical" evidence="8">
    <location>
        <begin position="379"/>
        <end position="403"/>
    </location>
</feature>
<name>A0A835CNS1_APHGI</name>
<comment type="caution">
    <text evidence="10">The sequence shown here is derived from an EMBL/GenBank/DDBJ whole genome shotgun (WGS) entry which is preliminary data.</text>
</comment>
<evidence type="ECO:0000256" key="4">
    <source>
        <dbReference type="ARBA" id="ARBA00022989"/>
    </source>
</evidence>
<dbReference type="Proteomes" id="UP000639338">
    <property type="component" value="Unassembled WGS sequence"/>
</dbReference>
<keyword evidence="5 8" id="KW-0472">Membrane</keyword>
<dbReference type="OrthoDB" id="6770063at2759"/>
<feature type="transmembrane region" description="Helical" evidence="8">
    <location>
        <begin position="178"/>
        <end position="197"/>
    </location>
</feature>
<dbReference type="InterPro" id="IPR011701">
    <property type="entry name" value="MFS"/>
</dbReference>
<feature type="transmembrane region" description="Helical" evidence="8">
    <location>
        <begin position="92"/>
        <end position="112"/>
    </location>
</feature>
<keyword evidence="4 8" id="KW-1133">Transmembrane helix</keyword>
<dbReference type="PANTHER" id="PTHR23505">
    <property type="entry name" value="SPINSTER"/>
    <property type="match status" value="1"/>
</dbReference>
<sequence length="512" mass="57094">MDRSTSVTTYSQQHLVVNEEINNSGSSDVKQSNSSINNNNNNSNTKISKKEWITVLILCFINLINYMDRMTIAGILDEIQTHFKVENDTVGLLQTAFIVSYMIFAPLFGYLGDRYNRKIIMSVGIFLWSLTTLLGSYQNNFYWFLFYRMCVGIGEASYSTIAPTIISDLFIKDTRSKMLALFYFAIPVGSGLGYITGSKMLKLTGQWQWALRLTPPLGILTILLIYLFVRDPPKGEKEGGSHVTTTSWSNDIKALINNPSFMLSTGGFTCVSFVTGALSFWAPKYLQLGIDLQNNGINNQLDNNINNENDNSATFSFGVIAMTAGIIGVPLGSYMAQKLRLRWQQADPLICAFGLFISAPFVFLALISANGSTYVCYVLIFFGQLLLNLNWSIVADILLYIVIPTRRSTAEAFQILVAHALGDAGSPYLIGVVSNAITPMVRELSINTNDKFIEFRSIQYALFLTIFIEIIGSLFFFITALHIEKDKSVVDLTIAENFLETKNNGQAESTRL</sequence>
<evidence type="ECO:0000256" key="1">
    <source>
        <dbReference type="ARBA" id="ARBA00004141"/>
    </source>
</evidence>
<dbReference type="SUPFAM" id="SSF103473">
    <property type="entry name" value="MFS general substrate transporter"/>
    <property type="match status" value="1"/>
</dbReference>
<keyword evidence="3 8" id="KW-0812">Transmembrane</keyword>
<dbReference type="InterPro" id="IPR036259">
    <property type="entry name" value="MFS_trans_sf"/>
</dbReference>
<comment type="subcellular location">
    <subcellularLocation>
        <location evidence="1">Membrane</location>
        <topology evidence="1">Multi-pass membrane protein</topology>
    </subcellularLocation>
</comment>
<feature type="transmembrane region" description="Helical" evidence="8">
    <location>
        <begin position="143"/>
        <end position="166"/>
    </location>
</feature>
<feature type="region of interest" description="Disordered" evidence="7">
    <location>
        <begin position="23"/>
        <end position="42"/>
    </location>
</feature>
<feature type="transmembrane region" description="Helical" evidence="8">
    <location>
        <begin position="209"/>
        <end position="229"/>
    </location>
</feature>
<feature type="transmembrane region" description="Helical" evidence="8">
    <location>
        <begin position="261"/>
        <end position="282"/>
    </location>
</feature>
<dbReference type="Pfam" id="PF07690">
    <property type="entry name" value="MFS_1"/>
    <property type="match status" value="1"/>
</dbReference>
<dbReference type="InterPro" id="IPR020846">
    <property type="entry name" value="MFS_dom"/>
</dbReference>
<dbReference type="InterPro" id="IPR044770">
    <property type="entry name" value="MFS_spinster-like"/>
</dbReference>
<evidence type="ECO:0000313" key="10">
    <source>
        <dbReference type="EMBL" id="KAF7987365.1"/>
    </source>
</evidence>
<reference evidence="10 11" key="1">
    <citation type="submission" date="2020-08" db="EMBL/GenBank/DDBJ databases">
        <title>Aphidius gifuensis genome sequencing and assembly.</title>
        <authorList>
            <person name="Du Z."/>
        </authorList>
    </citation>
    <scope>NUCLEOTIDE SEQUENCE [LARGE SCALE GENOMIC DNA]</scope>
    <source>
        <strain evidence="10">YNYX2018</strain>
        <tissue evidence="10">Adults</tissue>
    </source>
</reference>
<feature type="compositionally biased region" description="Low complexity" evidence="7">
    <location>
        <begin position="32"/>
        <end position="42"/>
    </location>
</feature>
<dbReference type="PROSITE" id="PS50850">
    <property type="entry name" value="MFS"/>
    <property type="match status" value="1"/>
</dbReference>
<dbReference type="Gene3D" id="1.20.1250.20">
    <property type="entry name" value="MFS general substrate transporter like domains"/>
    <property type="match status" value="1"/>
</dbReference>
<feature type="domain" description="Major facilitator superfamily (MFS) profile" evidence="9">
    <location>
        <begin position="54"/>
        <end position="484"/>
    </location>
</feature>
<evidence type="ECO:0000256" key="5">
    <source>
        <dbReference type="ARBA" id="ARBA00023136"/>
    </source>
</evidence>
<feature type="transmembrane region" description="Helical" evidence="8">
    <location>
        <begin position="457"/>
        <end position="478"/>
    </location>
</feature>
<evidence type="ECO:0000313" key="11">
    <source>
        <dbReference type="Proteomes" id="UP000639338"/>
    </source>
</evidence>